<proteinExistence type="inferred from homology"/>
<evidence type="ECO:0000256" key="4">
    <source>
        <dbReference type="ARBA" id="ARBA00022692"/>
    </source>
</evidence>
<evidence type="ECO:0000313" key="12">
    <source>
        <dbReference type="Proteomes" id="UP000274909"/>
    </source>
</evidence>
<dbReference type="EMBL" id="RZGZ01000003">
    <property type="protein sequence ID" value="RUQ98995.1"/>
    <property type="molecule type" value="Genomic_DNA"/>
</dbReference>
<feature type="transmembrane region" description="Helical" evidence="8">
    <location>
        <begin position="233"/>
        <end position="255"/>
    </location>
</feature>
<feature type="transmembrane region" description="Helical" evidence="8">
    <location>
        <begin position="323"/>
        <end position="346"/>
    </location>
</feature>
<evidence type="ECO:0000256" key="8">
    <source>
        <dbReference type="SAM" id="Phobius"/>
    </source>
</evidence>
<dbReference type="SUPFAM" id="SSF53448">
    <property type="entry name" value="Nucleotide-diphospho-sugar transferases"/>
    <property type="match status" value="1"/>
</dbReference>
<sequence>MDLTIIVPTFNESPNIDELVRRITPVVAGTSAEIVFVDDSTDETPSVIAEVAARAEIPVRLIHRDDPQGGLSGAVLEGIAAARAGWCLVMDGDLQHPPEVIPTLVARAARGDADVVVASRYVGDGKADGLANGLRTLVSRASTLVTKAMFPIRLRDCTDPMTGFFLVHRPSVVPDELQPRGFKILLELLARRPFRVAEVPFEFAPRFGGESKASVQQGLRFLMQLAMLRFGKLSGFALVGGIGTIANIAIVALLTAFGTPFVVASIIAAEATILGNFVLLERFVFSDLRQDAGSVWSRLWKSFTFNNVESAIRIPLATAAVSAHLMTGTIATAVTLAIAFIVRFTFHSLVVYAPRRTAKVSSIATSPTEAATSRPAVSDSVDEHLAS</sequence>
<dbReference type="InterPro" id="IPR029044">
    <property type="entry name" value="Nucleotide-diphossugar_trans"/>
</dbReference>
<dbReference type="RefSeq" id="WP_127050560.1">
    <property type="nucleotide sequence ID" value="NZ_RZGZ01000003.1"/>
</dbReference>
<evidence type="ECO:0000256" key="5">
    <source>
        <dbReference type="ARBA" id="ARBA00022989"/>
    </source>
</evidence>
<evidence type="ECO:0000256" key="7">
    <source>
        <dbReference type="SAM" id="MobiDB-lite"/>
    </source>
</evidence>
<dbReference type="Proteomes" id="UP000274909">
    <property type="component" value="Unassembled WGS sequence"/>
</dbReference>
<reference evidence="11 12" key="1">
    <citation type="submission" date="2018-12" db="EMBL/GenBank/DDBJ databases">
        <authorList>
            <person name="Li F."/>
        </authorList>
    </citation>
    <scope>NUCLEOTIDE SEQUENCE [LARGE SCALE GENOMIC DNA]</scope>
    <source>
        <strain evidence="11 12">EGI 6500705</strain>
    </source>
</reference>
<dbReference type="GO" id="GO:0000271">
    <property type="term" value="P:polysaccharide biosynthetic process"/>
    <property type="evidence" value="ECO:0007669"/>
    <property type="project" value="InterPro"/>
</dbReference>
<evidence type="ECO:0000256" key="6">
    <source>
        <dbReference type="ARBA" id="ARBA00023136"/>
    </source>
</evidence>
<keyword evidence="3 11" id="KW-0808">Transferase</keyword>
<comment type="caution">
    <text evidence="11">The sequence shown here is derived from an EMBL/GenBank/DDBJ whole genome shotgun (WGS) entry which is preliminary data.</text>
</comment>
<keyword evidence="12" id="KW-1185">Reference proteome</keyword>
<gene>
    <name evidence="11" type="ORF">ELQ94_11765</name>
</gene>
<feature type="domain" description="Glycosyltransferase 2-like" evidence="9">
    <location>
        <begin position="4"/>
        <end position="164"/>
    </location>
</feature>
<dbReference type="InterPro" id="IPR050256">
    <property type="entry name" value="Glycosyltransferase_2"/>
</dbReference>
<dbReference type="AlphaFoldDB" id="A0A3S0VEM8"/>
<evidence type="ECO:0000256" key="1">
    <source>
        <dbReference type="ARBA" id="ARBA00004141"/>
    </source>
</evidence>
<keyword evidence="4 8" id="KW-0812">Transmembrane</keyword>
<feature type="domain" description="GtrA/DPMS transmembrane" evidence="10">
    <location>
        <begin position="236"/>
        <end position="351"/>
    </location>
</feature>
<dbReference type="CDD" id="cd06442">
    <property type="entry name" value="DPM1_like"/>
    <property type="match status" value="1"/>
</dbReference>
<evidence type="ECO:0000313" key="11">
    <source>
        <dbReference type="EMBL" id="RUQ98995.1"/>
    </source>
</evidence>
<comment type="similarity">
    <text evidence="2">Belongs to the glycosyltransferase 2 family.</text>
</comment>
<dbReference type="OrthoDB" id="9810303at2"/>
<keyword evidence="6 8" id="KW-0472">Membrane</keyword>
<dbReference type="InterPro" id="IPR039528">
    <property type="entry name" value="DPM1-like"/>
</dbReference>
<dbReference type="InterPro" id="IPR001173">
    <property type="entry name" value="Glyco_trans_2-like"/>
</dbReference>
<dbReference type="InterPro" id="IPR007267">
    <property type="entry name" value="GtrA_DPMS_TM"/>
</dbReference>
<evidence type="ECO:0000256" key="3">
    <source>
        <dbReference type="ARBA" id="ARBA00022679"/>
    </source>
</evidence>
<dbReference type="Pfam" id="PF00535">
    <property type="entry name" value="Glycos_transf_2"/>
    <property type="match status" value="1"/>
</dbReference>
<dbReference type="Pfam" id="PF04138">
    <property type="entry name" value="GtrA_DPMS_TM"/>
    <property type="match status" value="1"/>
</dbReference>
<protein>
    <submittedName>
        <fullName evidence="11">Glycosyltransferase family 2 protein</fullName>
    </submittedName>
</protein>
<dbReference type="Gene3D" id="3.90.550.10">
    <property type="entry name" value="Spore Coat Polysaccharide Biosynthesis Protein SpsA, Chain A"/>
    <property type="match status" value="1"/>
</dbReference>
<dbReference type="GO" id="GO:0004582">
    <property type="term" value="F:dolichyl-phosphate beta-D-mannosyltransferase activity"/>
    <property type="evidence" value="ECO:0007669"/>
    <property type="project" value="InterPro"/>
</dbReference>
<dbReference type="PANTHER" id="PTHR48090:SF7">
    <property type="entry name" value="RFBJ PROTEIN"/>
    <property type="match status" value="1"/>
</dbReference>
<organism evidence="11 12">
    <name type="scientific">Labedella endophytica</name>
    <dbReference type="NCBI Taxonomy" id="1523160"/>
    <lineage>
        <taxon>Bacteria</taxon>
        <taxon>Bacillati</taxon>
        <taxon>Actinomycetota</taxon>
        <taxon>Actinomycetes</taxon>
        <taxon>Micrococcales</taxon>
        <taxon>Microbacteriaceae</taxon>
        <taxon>Labedella</taxon>
    </lineage>
</organism>
<accession>A0A3S0VEM8</accession>
<evidence type="ECO:0000259" key="10">
    <source>
        <dbReference type="Pfam" id="PF04138"/>
    </source>
</evidence>
<feature type="transmembrane region" description="Helical" evidence="8">
    <location>
        <begin position="261"/>
        <end position="280"/>
    </location>
</feature>
<dbReference type="PANTHER" id="PTHR48090">
    <property type="entry name" value="UNDECAPRENYL-PHOSPHATE 4-DEOXY-4-FORMAMIDO-L-ARABINOSE TRANSFERASE-RELATED"/>
    <property type="match status" value="1"/>
</dbReference>
<keyword evidence="5 8" id="KW-1133">Transmembrane helix</keyword>
<feature type="region of interest" description="Disordered" evidence="7">
    <location>
        <begin position="364"/>
        <end position="387"/>
    </location>
</feature>
<evidence type="ECO:0000256" key="2">
    <source>
        <dbReference type="ARBA" id="ARBA00006739"/>
    </source>
</evidence>
<dbReference type="GO" id="GO:0016020">
    <property type="term" value="C:membrane"/>
    <property type="evidence" value="ECO:0007669"/>
    <property type="project" value="UniProtKB-SubCell"/>
</dbReference>
<evidence type="ECO:0000259" key="9">
    <source>
        <dbReference type="Pfam" id="PF00535"/>
    </source>
</evidence>
<name>A0A3S0VEM8_9MICO</name>
<comment type="subcellular location">
    <subcellularLocation>
        <location evidence="1">Membrane</location>
        <topology evidence="1">Multi-pass membrane protein</topology>
    </subcellularLocation>
</comment>